<dbReference type="PANTHER" id="PTHR24365">
    <property type="entry name" value="TOLL-LIKE RECEPTOR"/>
    <property type="match status" value="1"/>
</dbReference>
<evidence type="ECO:0000256" key="1">
    <source>
        <dbReference type="ARBA" id="ARBA00004479"/>
    </source>
</evidence>
<dbReference type="PIRSF" id="PIRSF037595">
    <property type="entry name" value="Toll-like_receptor"/>
    <property type="match status" value="1"/>
</dbReference>
<evidence type="ECO:0000259" key="16">
    <source>
        <dbReference type="PROSITE" id="PS50104"/>
    </source>
</evidence>
<keyword evidence="10 14" id="KW-0472">Membrane</keyword>
<dbReference type="InterPro" id="IPR003591">
    <property type="entry name" value="Leu-rich_rpt_typical-subtyp"/>
</dbReference>
<dbReference type="GO" id="GO:0004888">
    <property type="term" value="F:transmembrane signaling receptor activity"/>
    <property type="evidence" value="ECO:0007669"/>
    <property type="project" value="InterPro"/>
</dbReference>
<protein>
    <submittedName>
        <fullName evidence="17">Toll like receptor 5</fullName>
    </submittedName>
</protein>
<keyword evidence="9 14" id="KW-1133">Transmembrane helix</keyword>
<dbReference type="RefSeq" id="XP_017287906.1">
    <property type="nucleotide sequence ID" value="XM_017432417.1"/>
</dbReference>
<keyword evidence="12" id="KW-0325">Glycoprotein</keyword>
<dbReference type="GO" id="GO:0005886">
    <property type="term" value="C:plasma membrane"/>
    <property type="evidence" value="ECO:0007669"/>
    <property type="project" value="TreeGrafter"/>
</dbReference>
<dbReference type="InterPro" id="IPR035897">
    <property type="entry name" value="Toll_tir_struct_dom_sf"/>
</dbReference>
<keyword evidence="8" id="KW-0391">Immunity</keyword>
<sequence length="882" mass="100334">MKLILQLICTGFYLQVTVCDPSCILAKQIAYCSFRPHRWVPVLPPNITHLYLDGNYISEINSTSLRGLEELQHLNLEEQHVTLIIRNDSFLRQKNLTELLLGSNLNLRLEPRAFAGLFSLQNLSLYHCSLTDSILSEGYLEPLLSLEELNLYGNQIGRLKPGLFFSNITKFTRLNLKLNLVQKMCEEDLVGFRGKYFAELNLASNQLLKSDVGECGNPFKGMAFNVLDLSGTGFNEELTKHFFRAIEGTTIGHLKYEGILGKGFSHNNSRDPDRSTFQGLKNSSVVILELSKNWIFALESDVFSALQDVMILDVSQNKINQIKRNAFGGLQDHLKMLNLSSNLLGEVFSYTFNSLTELLLLDLSYNHVGVLGYNAFSGLYKLQHLDLTGNSLRRLGFLAPLPSLNALLLRDNKLNVLGRGFRLGTNSIYLDVSENRLTNMEDIYVILTQFPHLQYLFYGSNLIKWCTINGDVGIPHNNSLETLDLHDSSLQIVWGQGTCLDVFDHLQNLLDLNISLNSLMALPQGIFRGLSSVVQIDLSSNALTYLQRDILPPSLKILHLSNNFLVSPDPVAFQSLSFLSLANNRFLCDCTLEGFLMWLNSTNVTFLSPVQEYRCEFPAAVHNLPLLDYLVSFEPCEEDDEKAVQVLRFALFIVSAVLVLGVTLSGLVYARLRGHLFIIYKKIVNRVLVGSKATPDENNLQYDVFLCFSNSDYRWVEAALLKKLDSQFSEENFFRCCFEARDFLPGEDHLSNIRDAIWDSRKTLCIVSKEFLKDGWCLEAFTLAQGRMLEELTNVLVMVVVGKVTPYQLMRCSAIRTFVQKRWYLTWPEDPQDLEWFYERLIVQILKDTKVKEFAVGNPKAVQPEPEPREEIRLENVQEMAF</sequence>
<dbReference type="PROSITE" id="PS50104">
    <property type="entry name" value="TIR"/>
    <property type="match status" value="1"/>
</dbReference>
<dbReference type="GO" id="GO:0006954">
    <property type="term" value="P:inflammatory response"/>
    <property type="evidence" value="ECO:0007669"/>
    <property type="project" value="UniProtKB-KW"/>
</dbReference>
<evidence type="ECO:0000256" key="7">
    <source>
        <dbReference type="ARBA" id="ARBA00022737"/>
    </source>
</evidence>
<dbReference type="FunFam" id="3.80.10.10:FF:000306">
    <property type="entry name" value="Toll-like receptor 5"/>
    <property type="match status" value="1"/>
</dbReference>
<feature type="signal peptide" evidence="15">
    <location>
        <begin position="1"/>
        <end position="19"/>
    </location>
</feature>
<dbReference type="SUPFAM" id="SSF52058">
    <property type="entry name" value="L domain-like"/>
    <property type="match status" value="2"/>
</dbReference>
<dbReference type="InterPro" id="IPR001611">
    <property type="entry name" value="Leu-rich_rpt"/>
</dbReference>
<dbReference type="InterPro" id="IPR017241">
    <property type="entry name" value="Toll-like_receptor"/>
</dbReference>
<dbReference type="STRING" id="37003.ENSKMAP00000026135"/>
<dbReference type="Pfam" id="PF00560">
    <property type="entry name" value="LRR_1"/>
    <property type="match status" value="1"/>
</dbReference>
<dbReference type="Proteomes" id="UP000264800">
    <property type="component" value="Unplaced"/>
</dbReference>
<keyword evidence="13" id="KW-0395">Inflammatory response</keyword>
<evidence type="ECO:0000256" key="13">
    <source>
        <dbReference type="ARBA" id="ARBA00023198"/>
    </source>
</evidence>
<reference evidence="17" key="2">
    <citation type="submission" date="2025-09" db="UniProtKB">
        <authorList>
            <consortium name="Ensembl"/>
        </authorList>
    </citation>
    <scope>IDENTIFICATION</scope>
</reference>
<reference evidence="17" key="1">
    <citation type="submission" date="2025-08" db="UniProtKB">
        <authorList>
            <consortium name="Ensembl"/>
        </authorList>
    </citation>
    <scope>IDENTIFICATION</scope>
</reference>
<dbReference type="Pfam" id="PF01582">
    <property type="entry name" value="TIR"/>
    <property type="match status" value="1"/>
</dbReference>
<feature type="domain" description="TIR" evidence="16">
    <location>
        <begin position="700"/>
        <end position="845"/>
    </location>
</feature>
<keyword evidence="6 15" id="KW-0732">Signal</keyword>
<evidence type="ECO:0000256" key="12">
    <source>
        <dbReference type="ARBA" id="ARBA00023180"/>
    </source>
</evidence>
<evidence type="ECO:0000256" key="5">
    <source>
        <dbReference type="ARBA" id="ARBA00022692"/>
    </source>
</evidence>
<dbReference type="InterPro" id="IPR000483">
    <property type="entry name" value="Cys-rich_flank_reg_C"/>
</dbReference>
<evidence type="ECO:0000256" key="14">
    <source>
        <dbReference type="SAM" id="Phobius"/>
    </source>
</evidence>
<dbReference type="SUPFAM" id="SSF52200">
    <property type="entry name" value="Toll/Interleukin receptor TIR domain"/>
    <property type="match status" value="1"/>
</dbReference>
<comment type="subcellular location">
    <subcellularLocation>
        <location evidence="1">Membrane</location>
        <topology evidence="1">Single-pass type I membrane protein</topology>
    </subcellularLocation>
</comment>
<evidence type="ECO:0000256" key="15">
    <source>
        <dbReference type="SAM" id="SignalP"/>
    </source>
</evidence>
<keyword evidence="18" id="KW-1185">Reference proteome</keyword>
<dbReference type="Gene3D" id="3.80.10.10">
    <property type="entry name" value="Ribonuclease Inhibitor"/>
    <property type="match status" value="3"/>
</dbReference>
<name>A0A3Q3B9Q0_KRYMA</name>
<feature type="chain" id="PRO_5018660028" evidence="15">
    <location>
        <begin position="20"/>
        <end position="882"/>
    </location>
</feature>
<dbReference type="CTD" id="403138"/>
<dbReference type="SMART" id="SM00369">
    <property type="entry name" value="LRR_TYP"/>
    <property type="match status" value="9"/>
</dbReference>
<evidence type="ECO:0000256" key="6">
    <source>
        <dbReference type="ARBA" id="ARBA00022729"/>
    </source>
</evidence>
<keyword evidence="11" id="KW-0675">Receptor</keyword>
<dbReference type="OrthoDB" id="6160824at2759"/>
<feature type="transmembrane region" description="Helical" evidence="14">
    <location>
        <begin position="649"/>
        <end position="672"/>
    </location>
</feature>
<evidence type="ECO:0000256" key="9">
    <source>
        <dbReference type="ARBA" id="ARBA00022989"/>
    </source>
</evidence>
<dbReference type="PANTHER" id="PTHR24365:SF525">
    <property type="entry name" value="TOLL-LIKE RECEPTOR 5"/>
    <property type="match status" value="1"/>
</dbReference>
<dbReference type="GeneID" id="108245476"/>
<keyword evidence="4" id="KW-0433">Leucine-rich repeat</keyword>
<comment type="similarity">
    <text evidence="2">Belongs to the Toll-like receptor family.</text>
</comment>
<dbReference type="OMA" id="SYAQSRC"/>
<dbReference type="GO" id="GO:0045087">
    <property type="term" value="P:innate immune response"/>
    <property type="evidence" value="ECO:0007669"/>
    <property type="project" value="UniProtKB-KW"/>
</dbReference>
<keyword evidence="7" id="KW-0677">Repeat</keyword>
<keyword evidence="5 14" id="KW-0812">Transmembrane</keyword>
<evidence type="ECO:0000313" key="18">
    <source>
        <dbReference type="Proteomes" id="UP000264800"/>
    </source>
</evidence>
<proteinExistence type="inferred from homology"/>
<evidence type="ECO:0000256" key="11">
    <source>
        <dbReference type="ARBA" id="ARBA00023170"/>
    </source>
</evidence>
<dbReference type="AlphaFoldDB" id="A0A3Q3B9Q0"/>
<dbReference type="PROSITE" id="PS51450">
    <property type="entry name" value="LRR"/>
    <property type="match status" value="2"/>
</dbReference>
<organism evidence="17 18">
    <name type="scientific">Kryptolebias marmoratus</name>
    <name type="common">Mangrove killifish</name>
    <name type="synonym">Rivulus marmoratus</name>
    <dbReference type="NCBI Taxonomy" id="37003"/>
    <lineage>
        <taxon>Eukaryota</taxon>
        <taxon>Metazoa</taxon>
        <taxon>Chordata</taxon>
        <taxon>Craniata</taxon>
        <taxon>Vertebrata</taxon>
        <taxon>Euteleostomi</taxon>
        <taxon>Actinopterygii</taxon>
        <taxon>Neopterygii</taxon>
        <taxon>Teleostei</taxon>
        <taxon>Neoteleostei</taxon>
        <taxon>Acanthomorphata</taxon>
        <taxon>Ovalentaria</taxon>
        <taxon>Atherinomorphae</taxon>
        <taxon>Cyprinodontiformes</taxon>
        <taxon>Rivulidae</taxon>
        <taxon>Kryptolebias</taxon>
    </lineage>
</organism>
<dbReference type="InterPro" id="IPR032675">
    <property type="entry name" value="LRR_dom_sf"/>
</dbReference>
<dbReference type="GO" id="GO:0002224">
    <property type="term" value="P:toll-like receptor signaling pathway"/>
    <property type="evidence" value="ECO:0007669"/>
    <property type="project" value="InterPro"/>
</dbReference>
<evidence type="ECO:0000256" key="4">
    <source>
        <dbReference type="ARBA" id="ARBA00022614"/>
    </source>
</evidence>
<dbReference type="Ensembl" id="ENSKMAT00000026463.1">
    <property type="protein sequence ID" value="ENSKMAP00000026135.1"/>
    <property type="gene ID" value="ENSKMAG00000019374.1"/>
</dbReference>
<dbReference type="InterPro" id="IPR000157">
    <property type="entry name" value="TIR_dom"/>
</dbReference>
<dbReference type="SMART" id="SM00255">
    <property type="entry name" value="TIR"/>
    <property type="match status" value="1"/>
</dbReference>
<evidence type="ECO:0000256" key="3">
    <source>
        <dbReference type="ARBA" id="ARBA00022588"/>
    </source>
</evidence>
<accession>A0A3Q3B9Q0</accession>
<evidence type="ECO:0000313" key="17">
    <source>
        <dbReference type="Ensembl" id="ENSKMAP00000026135.1"/>
    </source>
</evidence>
<evidence type="ECO:0000256" key="8">
    <source>
        <dbReference type="ARBA" id="ARBA00022859"/>
    </source>
</evidence>
<dbReference type="Pfam" id="PF13855">
    <property type="entry name" value="LRR_8"/>
    <property type="match status" value="1"/>
</dbReference>
<dbReference type="SMART" id="SM00082">
    <property type="entry name" value="LRRCT"/>
    <property type="match status" value="1"/>
</dbReference>
<dbReference type="Gene3D" id="3.40.50.10140">
    <property type="entry name" value="Toll/interleukin-1 receptor homology (TIR) domain"/>
    <property type="match status" value="1"/>
</dbReference>
<evidence type="ECO:0000256" key="10">
    <source>
        <dbReference type="ARBA" id="ARBA00023136"/>
    </source>
</evidence>
<dbReference type="FunFam" id="3.40.50.10140:FF:000001">
    <property type="entry name" value="Toll-like receptor 2"/>
    <property type="match status" value="1"/>
</dbReference>
<dbReference type="GeneTree" id="ENSGT00940000162464"/>
<keyword evidence="3" id="KW-0399">Innate immunity</keyword>
<evidence type="ECO:0000256" key="2">
    <source>
        <dbReference type="ARBA" id="ARBA00009634"/>
    </source>
</evidence>